<protein>
    <submittedName>
        <fullName evidence="1">Uncharacterized protein</fullName>
    </submittedName>
</protein>
<sequence>MKRLTRTCKKKKKKKKNDSHSVFVSTKPMDSKPTPAVRFTVGKQSSLAPERSGDENDIESVSGKEEEDERKIDGRVRLMNLANEGDLEGIKELLESGTDVNFRDIDDRTALHVAACQVMVMSWSSSFRMAPRLTPKTAGEARRAFSYELALLQKIRHPNVVQFLGALTQSTPMMIVTEYLPKGDLRAFLKRKGALRTTTAVRFALDIARLSPHSTDSNHSTVSTIQSPPLQPIDENLKSTLIEVIQQCYSDNRSILRDDSGHLKVADFGVSKLLKVTSGVKEDKPLICQDSSSPYVAPEVFRNDEYDTKVDIFSFALILQEMIEGCPPFFAKKENEVPKSYVEKECPPFRAPCQRAKQDMFDLMSNQRQVDRAPEFLFEDRNIGILSPVGILANPM</sequence>
<gene>
    <name evidence="1" type="ORF">RHMOL_Rhmol02G0175800</name>
</gene>
<keyword evidence="2" id="KW-1185">Reference proteome</keyword>
<organism evidence="1 2">
    <name type="scientific">Rhododendron molle</name>
    <name type="common">Chinese azalea</name>
    <name type="synonym">Azalea mollis</name>
    <dbReference type="NCBI Taxonomy" id="49168"/>
    <lineage>
        <taxon>Eukaryota</taxon>
        <taxon>Viridiplantae</taxon>
        <taxon>Streptophyta</taxon>
        <taxon>Embryophyta</taxon>
        <taxon>Tracheophyta</taxon>
        <taxon>Spermatophyta</taxon>
        <taxon>Magnoliopsida</taxon>
        <taxon>eudicotyledons</taxon>
        <taxon>Gunneridae</taxon>
        <taxon>Pentapetalae</taxon>
        <taxon>asterids</taxon>
        <taxon>Ericales</taxon>
        <taxon>Ericaceae</taxon>
        <taxon>Ericoideae</taxon>
        <taxon>Rhodoreae</taxon>
        <taxon>Rhododendron</taxon>
    </lineage>
</organism>
<comment type="caution">
    <text evidence="1">The sequence shown here is derived from an EMBL/GenBank/DDBJ whole genome shotgun (WGS) entry which is preliminary data.</text>
</comment>
<evidence type="ECO:0000313" key="2">
    <source>
        <dbReference type="Proteomes" id="UP001062846"/>
    </source>
</evidence>
<dbReference type="EMBL" id="CM046389">
    <property type="protein sequence ID" value="KAI8568160.1"/>
    <property type="molecule type" value="Genomic_DNA"/>
</dbReference>
<proteinExistence type="predicted"/>
<reference evidence="1" key="1">
    <citation type="submission" date="2022-02" db="EMBL/GenBank/DDBJ databases">
        <title>Plant Genome Project.</title>
        <authorList>
            <person name="Zhang R.-G."/>
        </authorList>
    </citation>
    <scope>NUCLEOTIDE SEQUENCE</scope>
    <source>
        <strain evidence="1">AT1</strain>
    </source>
</reference>
<accession>A0ACC0PR33</accession>
<name>A0ACC0PR33_RHOML</name>
<evidence type="ECO:0000313" key="1">
    <source>
        <dbReference type="EMBL" id="KAI8568160.1"/>
    </source>
</evidence>
<dbReference type="Proteomes" id="UP001062846">
    <property type="component" value="Chromosome 2"/>
</dbReference>